<dbReference type="InterPro" id="IPR000101">
    <property type="entry name" value="GGT_peptidase"/>
</dbReference>
<evidence type="ECO:0000256" key="5">
    <source>
        <dbReference type="ARBA" id="ARBA00022801"/>
    </source>
</evidence>
<keyword evidence="6 11" id="KW-0865">Zymogen</keyword>
<comment type="subunit">
    <text evidence="11">This enzyme consists of two polypeptide chains, which are synthesized in precursor form from a single polypeptide.</text>
</comment>
<evidence type="ECO:0000256" key="6">
    <source>
        <dbReference type="ARBA" id="ARBA00023145"/>
    </source>
</evidence>
<comment type="catalytic activity">
    <reaction evidence="1 11">
        <text>an S-substituted glutathione + H2O = an S-substituted L-cysteinylglycine + L-glutamate</text>
        <dbReference type="Rhea" id="RHEA:59468"/>
        <dbReference type="ChEBI" id="CHEBI:15377"/>
        <dbReference type="ChEBI" id="CHEBI:29985"/>
        <dbReference type="ChEBI" id="CHEBI:90779"/>
        <dbReference type="ChEBI" id="CHEBI:143103"/>
        <dbReference type="EC" id="3.4.19.13"/>
    </reaction>
</comment>
<evidence type="ECO:0000256" key="3">
    <source>
        <dbReference type="ARBA" id="ARBA00009381"/>
    </source>
</evidence>
<dbReference type="Gene3D" id="3.60.20.40">
    <property type="match status" value="1"/>
</dbReference>
<comment type="catalytic activity">
    <reaction evidence="8 11">
        <text>an N-terminal (5-L-glutamyl)-[peptide] + an alpha-amino acid = 5-L-glutamyl amino acid + an N-terminal L-alpha-aminoacyl-[peptide]</text>
        <dbReference type="Rhea" id="RHEA:23904"/>
        <dbReference type="Rhea" id="RHEA-COMP:9780"/>
        <dbReference type="Rhea" id="RHEA-COMP:9795"/>
        <dbReference type="ChEBI" id="CHEBI:77644"/>
        <dbReference type="ChEBI" id="CHEBI:78597"/>
        <dbReference type="ChEBI" id="CHEBI:78599"/>
        <dbReference type="ChEBI" id="CHEBI:78608"/>
        <dbReference type="EC" id="2.3.2.2"/>
    </reaction>
</comment>
<comment type="pathway">
    <text evidence="11">Sulfur metabolism; glutathione metabolism.</text>
</comment>
<dbReference type="PANTHER" id="PTHR43199">
    <property type="entry name" value="GLUTATHIONE HYDROLASE"/>
    <property type="match status" value="1"/>
</dbReference>
<dbReference type="InterPro" id="IPR051792">
    <property type="entry name" value="GGT_bact"/>
</dbReference>
<evidence type="ECO:0000256" key="9">
    <source>
        <dbReference type="PIRSR" id="PIRSR600101-1"/>
    </source>
</evidence>
<keyword evidence="12" id="KW-0732">Signal</keyword>
<dbReference type="Proteomes" id="UP000031197">
    <property type="component" value="Unassembled WGS sequence"/>
</dbReference>
<comment type="similarity">
    <text evidence="3 11">Belongs to the gamma-glutamyltransferase family.</text>
</comment>
<accession>A0A0B3XNG1</accession>
<evidence type="ECO:0000313" key="13">
    <source>
        <dbReference type="EMBL" id="KHT48870.1"/>
    </source>
</evidence>
<protein>
    <recommendedName>
        <fullName evidence="11">Glutathione hydrolase proenzyme</fullName>
        <ecNumber evidence="11">2.3.2.2</ecNumber>
        <ecNumber evidence="11">3.4.19.13</ecNumber>
    </recommendedName>
    <component>
        <recommendedName>
            <fullName evidence="11">Glutathione hydrolase large chain</fullName>
        </recommendedName>
    </component>
    <component>
        <recommendedName>
            <fullName evidence="11">Glutathione hydrolase small chain</fullName>
        </recommendedName>
    </component>
</protein>
<evidence type="ECO:0000256" key="10">
    <source>
        <dbReference type="PIRSR" id="PIRSR600101-2"/>
    </source>
</evidence>
<dbReference type="UniPathway" id="UPA00204"/>
<proteinExistence type="inferred from homology"/>
<keyword evidence="4 11" id="KW-0808">Transferase</keyword>
<keyword evidence="14" id="KW-1185">Reference proteome</keyword>
<dbReference type="PRINTS" id="PR01210">
    <property type="entry name" value="GGTRANSPTASE"/>
</dbReference>
<feature type="active site" description="Nucleophile" evidence="9">
    <location>
        <position position="405"/>
    </location>
</feature>
<dbReference type="EC" id="2.3.2.2" evidence="11"/>
<dbReference type="PANTHER" id="PTHR43199:SF1">
    <property type="entry name" value="GLUTATHIONE HYDROLASE PROENZYME"/>
    <property type="match status" value="1"/>
</dbReference>
<evidence type="ECO:0000256" key="12">
    <source>
        <dbReference type="SAM" id="SignalP"/>
    </source>
</evidence>
<evidence type="ECO:0000256" key="8">
    <source>
        <dbReference type="ARBA" id="ARBA00047417"/>
    </source>
</evidence>
<feature type="binding site" evidence="10">
    <location>
        <position position="492"/>
    </location>
    <ligand>
        <name>L-glutamate</name>
        <dbReference type="ChEBI" id="CHEBI:29985"/>
    </ligand>
</feature>
<feature type="chain" id="PRO_5002083205" description="Glutathione hydrolase proenzyme" evidence="12">
    <location>
        <begin position="27"/>
        <end position="585"/>
    </location>
</feature>
<evidence type="ECO:0000256" key="7">
    <source>
        <dbReference type="ARBA" id="ARBA00023315"/>
    </source>
</evidence>
<evidence type="ECO:0000256" key="2">
    <source>
        <dbReference type="ARBA" id="ARBA00001089"/>
    </source>
</evidence>
<dbReference type="EC" id="3.4.19.13" evidence="11"/>
<reference evidence="13 14" key="1">
    <citation type="submission" date="2014-12" db="EMBL/GenBank/DDBJ databases">
        <title>Genome sequencing of Alteromonas marina AD001.</title>
        <authorList>
            <person name="Adrian T.G.S."/>
            <person name="Chan K.G."/>
        </authorList>
    </citation>
    <scope>NUCLEOTIDE SEQUENCE [LARGE SCALE GENOMIC DNA]</scope>
    <source>
        <strain evidence="13 14">AD001</strain>
    </source>
</reference>
<keyword evidence="7 11" id="KW-0012">Acyltransferase</keyword>
<keyword evidence="11" id="KW-0317">Glutathione biosynthesis</keyword>
<comment type="catalytic activity">
    <reaction evidence="2 11">
        <text>glutathione + H2O = L-cysteinylglycine + L-glutamate</text>
        <dbReference type="Rhea" id="RHEA:28807"/>
        <dbReference type="ChEBI" id="CHEBI:15377"/>
        <dbReference type="ChEBI" id="CHEBI:29985"/>
        <dbReference type="ChEBI" id="CHEBI:57925"/>
        <dbReference type="ChEBI" id="CHEBI:61694"/>
        <dbReference type="EC" id="3.4.19.13"/>
    </reaction>
</comment>
<evidence type="ECO:0000256" key="4">
    <source>
        <dbReference type="ARBA" id="ARBA00022679"/>
    </source>
</evidence>
<dbReference type="GO" id="GO:0103068">
    <property type="term" value="F:leukotriene C4 gamma-glutamyl transferase activity"/>
    <property type="evidence" value="ECO:0007669"/>
    <property type="project" value="UniProtKB-EC"/>
</dbReference>
<evidence type="ECO:0000256" key="11">
    <source>
        <dbReference type="RuleBase" id="RU368036"/>
    </source>
</evidence>
<dbReference type="RefSeq" id="WP_039222127.1">
    <property type="nucleotide sequence ID" value="NZ_JWLW01000032.1"/>
</dbReference>
<dbReference type="Gene3D" id="1.10.246.130">
    <property type="match status" value="1"/>
</dbReference>
<sequence length="585" mass="63456">MRRSAFFRASVVTLALSSCFIFGANAKQTREVGEPEAATGYIEKKAFEAKDYMVVAANPYASWAGKNILEKGGSAIDAAVAVQSMLSLVEPQSSGIGGGAFILYWDNKNKVLHTFDGRETAPKAVNSHWFIEGNKPMRWLDAVVGGKSVGVPGAVKALEMAQGEFGKLPWNTLFDDTIKTAEDGFKVSPRLAKLIALDYHPGLKTFPASSTYFFPAGLPLKEGTVKKNKKLAKTLRGIAEKGSDYLLKGEVAEKIVKAVNSAEINPGQMTLEDLASYEPVKREPVCGIYHEKRICGMAPPSSGGVNVYQILKMLEGFNLSQYAPDSVEFANLYTQASALSYADREKFIADSDFTNLPFAAMINTAYLQRRAESIAVDKEWRRKRAGNPYADANVALGTSMELPNTSHVSIVDKEGNAVSMTTSIEFMFGSGIMVEGFLLNNQLTDFSFSPTKNRFPVPNRVEPGKRPRSAMSPTMVFDKEGNLEVVVGSPGGSRIVSYVAQTLIGVLDFGLDIQQAINLPKITNRNDYTALEKGTPIAELEEPLKALGHNVKVVDLNSGLHGIQFKSGKLIGGADPRREGIAVGR</sequence>
<feature type="signal peptide" evidence="12">
    <location>
        <begin position="1"/>
        <end position="26"/>
    </location>
</feature>
<dbReference type="Pfam" id="PF01019">
    <property type="entry name" value="G_glu_transpept"/>
    <property type="match status" value="1"/>
</dbReference>
<comment type="PTM">
    <text evidence="11">Cleaved by autocatalysis into a large and a small subunit.</text>
</comment>
<feature type="binding site" evidence="10">
    <location>
        <position position="118"/>
    </location>
    <ligand>
        <name>L-glutamate</name>
        <dbReference type="ChEBI" id="CHEBI:29985"/>
    </ligand>
</feature>
<dbReference type="PROSITE" id="PS51257">
    <property type="entry name" value="PROKAR_LIPOPROTEIN"/>
    <property type="match status" value="1"/>
</dbReference>
<dbReference type="GO" id="GO:0006750">
    <property type="term" value="P:glutathione biosynthetic process"/>
    <property type="evidence" value="ECO:0007669"/>
    <property type="project" value="UniProtKB-KW"/>
</dbReference>
<dbReference type="AlphaFoldDB" id="A0A0B3XNG1"/>
<keyword evidence="5 11" id="KW-0378">Hydrolase</keyword>
<dbReference type="InterPro" id="IPR043137">
    <property type="entry name" value="GGT_ssub_C"/>
</dbReference>
<dbReference type="NCBIfam" id="TIGR00066">
    <property type="entry name" value="g_glut_trans"/>
    <property type="match status" value="1"/>
</dbReference>
<evidence type="ECO:0000256" key="1">
    <source>
        <dbReference type="ARBA" id="ARBA00001049"/>
    </source>
</evidence>
<dbReference type="InterPro" id="IPR043138">
    <property type="entry name" value="GGT_lsub"/>
</dbReference>
<dbReference type="EMBL" id="JWLW01000032">
    <property type="protein sequence ID" value="KHT48870.1"/>
    <property type="molecule type" value="Genomic_DNA"/>
</dbReference>
<dbReference type="SUPFAM" id="SSF56235">
    <property type="entry name" value="N-terminal nucleophile aminohydrolases (Ntn hydrolases)"/>
    <property type="match status" value="1"/>
</dbReference>
<feature type="binding site" evidence="10">
    <location>
        <position position="445"/>
    </location>
    <ligand>
        <name>L-glutamate</name>
        <dbReference type="ChEBI" id="CHEBI:29985"/>
    </ligand>
</feature>
<dbReference type="GO" id="GO:0036374">
    <property type="term" value="F:glutathione hydrolase activity"/>
    <property type="evidence" value="ECO:0007669"/>
    <property type="project" value="UniProtKB-UniRule"/>
</dbReference>
<dbReference type="InterPro" id="IPR029055">
    <property type="entry name" value="Ntn_hydrolases_N"/>
</dbReference>
<comment type="caution">
    <text evidence="13">The sequence shown here is derived from an EMBL/GenBank/DDBJ whole genome shotgun (WGS) entry which is preliminary data.</text>
</comment>
<dbReference type="GO" id="GO:0006751">
    <property type="term" value="P:glutathione catabolic process"/>
    <property type="evidence" value="ECO:0007669"/>
    <property type="project" value="UniProtKB-UniRule"/>
</dbReference>
<dbReference type="OrthoDB" id="5297205at2"/>
<organism evidence="13 14">
    <name type="scientific">Alteromonas marina</name>
    <dbReference type="NCBI Taxonomy" id="203795"/>
    <lineage>
        <taxon>Bacteria</taxon>
        <taxon>Pseudomonadati</taxon>
        <taxon>Pseudomonadota</taxon>
        <taxon>Gammaproteobacteria</taxon>
        <taxon>Alteromonadales</taxon>
        <taxon>Alteromonadaceae</taxon>
        <taxon>Alteromonas/Salinimonas group</taxon>
        <taxon>Alteromonas</taxon>
    </lineage>
</organism>
<name>A0A0B3XNG1_9ALTE</name>
<evidence type="ECO:0000313" key="14">
    <source>
        <dbReference type="Proteomes" id="UP000031197"/>
    </source>
</evidence>
<gene>
    <name evidence="13" type="ORF">RJ41_14140</name>
</gene>